<dbReference type="SUPFAM" id="SSF52266">
    <property type="entry name" value="SGNH hydrolase"/>
    <property type="match status" value="1"/>
</dbReference>
<reference evidence="2 3" key="1">
    <citation type="submission" date="2019-02" db="EMBL/GenBank/DDBJ databases">
        <title>Genomic Encyclopedia of Type Strains, Phase IV (KMG-IV): sequencing the most valuable type-strain genomes for metagenomic binning, comparative biology and taxonomic classification.</title>
        <authorList>
            <person name="Goeker M."/>
        </authorList>
    </citation>
    <scope>NUCLEOTIDE SEQUENCE [LARGE SCALE GENOMIC DNA]</scope>
    <source>
        <strain evidence="2 3">DSM 18116</strain>
    </source>
</reference>
<organism evidence="2 3">
    <name type="scientific">Pseudobacter ginsenosidimutans</name>
    <dbReference type="NCBI Taxonomy" id="661488"/>
    <lineage>
        <taxon>Bacteria</taxon>
        <taxon>Pseudomonadati</taxon>
        <taxon>Bacteroidota</taxon>
        <taxon>Chitinophagia</taxon>
        <taxon>Chitinophagales</taxon>
        <taxon>Chitinophagaceae</taxon>
        <taxon>Pseudobacter</taxon>
    </lineage>
</organism>
<dbReference type="EMBL" id="SGXA01000001">
    <property type="protein sequence ID" value="RZS76394.1"/>
    <property type="molecule type" value="Genomic_DNA"/>
</dbReference>
<sequence length="337" mass="39195">MNFMVDINIPAPAQTVAYQQPIMLVGSCFTEHIGNSLQEMKFEVMQNPNGILFDPQSVAASLVSYVQNKQYREEDLFLLNEVWQSWQHHSRFSGMNRTEVVQMINASQQAAHDFLKKAEWLVITLGSSFSYRTTETVPGEQRANAGPEGAVANCHRAPSQWFRKHMMTIEETKSVLDNALHQVRYFNPKIKTIFTISPVRHLRDGVIDNNRSKARLLEVVHHLVNKFDRLYYFPAYELVIDVLRDYRFYDIDMAHPNYPATQFVLEKFMTHFVDEPSQQLAAELRKLAVSRRHKPFHPHTEAHQKFLQSQLLKAQELQAQYPFLDLADELKFFSGKH</sequence>
<accession>A0A4Q7N5Q7</accession>
<evidence type="ECO:0000313" key="2">
    <source>
        <dbReference type="EMBL" id="RZS76394.1"/>
    </source>
</evidence>
<gene>
    <name evidence="2" type="ORF">EV199_2278</name>
</gene>
<dbReference type="RefSeq" id="WP_130540695.1">
    <property type="nucleotide sequence ID" value="NZ_CP042431.1"/>
</dbReference>
<comment type="caution">
    <text evidence="2">The sequence shown here is derived from an EMBL/GenBank/DDBJ whole genome shotgun (WGS) entry which is preliminary data.</text>
</comment>
<dbReference type="Proteomes" id="UP000293874">
    <property type="component" value="Unassembled WGS sequence"/>
</dbReference>
<proteinExistence type="predicted"/>
<dbReference type="OrthoDB" id="9807687at2"/>
<evidence type="ECO:0000259" key="1">
    <source>
        <dbReference type="Pfam" id="PF08885"/>
    </source>
</evidence>
<keyword evidence="3" id="KW-1185">Reference proteome</keyword>
<name>A0A4Q7N5Q7_9BACT</name>
<dbReference type="AlphaFoldDB" id="A0A4Q7N5Q7"/>
<evidence type="ECO:0000313" key="3">
    <source>
        <dbReference type="Proteomes" id="UP000293874"/>
    </source>
</evidence>
<protein>
    <submittedName>
        <fullName evidence="2">GSCFA family protein</fullName>
    </submittedName>
</protein>
<feature type="domain" description="GSCFA" evidence="1">
    <location>
        <begin position="22"/>
        <end position="268"/>
    </location>
</feature>
<dbReference type="Pfam" id="PF08885">
    <property type="entry name" value="GSCFA"/>
    <property type="match status" value="1"/>
</dbReference>
<dbReference type="InterPro" id="IPR014982">
    <property type="entry name" value="GSCFA"/>
</dbReference>